<gene>
    <name evidence="3" type="ORF">SAMN05444342_1860</name>
    <name evidence="2" type="ORF">ZOD2009_03155</name>
</gene>
<sequence length="297" mass="32102">MRPDTPAIDTRDELAATIAAYDETIDGDLGVFLGFPSGPDEFDVVCSHDETRVFQSASTVKLPVFYALYERYDADDRLDELDRPCPLSPENRVGGSGLLHLLNATPTVEDLARAMISVSDNAATNQLIDHLGMSAVNDAAARLGMDRTRLARKMMTTLEDTDFGEFDVHVPADEPTNATTPLDCARFFADLACETTLSAAAYERMRVPLAAQKDTSMVPRYLPYETDVAHKTGRLPTAALDTGFLSVPDRDRPLVFSVFIDGVGGTETDGARATSDTGADAADAIAEIGDAVFAWLR</sequence>
<reference evidence="2 4" key="1">
    <citation type="journal article" date="2014" name="ISME J.">
        <title>Trehalose/2-sulfotrehalose biosynthesis and glycine-betaine uptake are widely spread mechanisms for osmoadaptation in the Halobacteriales.</title>
        <authorList>
            <person name="Youssef N.H."/>
            <person name="Savage-Ashlock K.N."/>
            <person name="McCully A.L."/>
            <person name="Luedtke B."/>
            <person name="Shaw E.I."/>
            <person name="Hoff W.D."/>
            <person name="Elshahed M.S."/>
        </authorList>
    </citation>
    <scope>NUCLEOTIDE SEQUENCE [LARGE SCALE GENOMIC DNA]</scope>
    <source>
        <strain evidence="2 4">DX253</strain>
    </source>
</reference>
<keyword evidence="5" id="KW-1185">Reference proteome</keyword>
<dbReference type="GO" id="GO:0030655">
    <property type="term" value="P:beta-lactam antibiotic catabolic process"/>
    <property type="evidence" value="ECO:0007669"/>
    <property type="project" value="InterPro"/>
</dbReference>
<dbReference type="Proteomes" id="UP000184203">
    <property type="component" value="Unassembled WGS sequence"/>
</dbReference>
<evidence type="ECO:0000313" key="4">
    <source>
        <dbReference type="Proteomes" id="UP000003751"/>
    </source>
</evidence>
<accession>E7QPE7</accession>
<dbReference type="EMBL" id="AEMG01000002">
    <property type="protein sequence ID" value="EFW94108.1"/>
    <property type="molecule type" value="Genomic_DNA"/>
</dbReference>
<dbReference type="Gene3D" id="3.40.710.10">
    <property type="entry name" value="DD-peptidase/beta-lactamase superfamily"/>
    <property type="match status" value="1"/>
</dbReference>
<dbReference type="EMBL" id="FRAN01000002">
    <property type="protein sequence ID" value="SHK61529.1"/>
    <property type="molecule type" value="Genomic_DNA"/>
</dbReference>
<dbReference type="RefSeq" id="WP_007976935.1">
    <property type="nucleotide sequence ID" value="NZ_AEMG01000002.1"/>
</dbReference>
<dbReference type="SUPFAM" id="SSF56601">
    <property type="entry name" value="beta-lactamase/transpeptidase-like"/>
    <property type="match status" value="1"/>
</dbReference>
<dbReference type="Pfam" id="PF13354">
    <property type="entry name" value="Beta-lactamase2"/>
    <property type="match status" value="1"/>
</dbReference>
<dbReference type="InterPro" id="IPR012338">
    <property type="entry name" value="Beta-lactam/transpept-like"/>
</dbReference>
<protein>
    <submittedName>
        <fullName evidence="2 3">Beta-lactamase</fullName>
    </submittedName>
</protein>
<dbReference type="OrthoDB" id="264444at2157"/>
<proteinExistence type="predicted"/>
<dbReference type="AlphaFoldDB" id="E7QPE7"/>
<reference evidence="5" key="2">
    <citation type="submission" date="2016-11" db="EMBL/GenBank/DDBJ databases">
        <authorList>
            <person name="Varghese N."/>
            <person name="Submissions S."/>
        </authorList>
    </citation>
    <scope>NUCLEOTIDE SEQUENCE [LARGE SCALE GENOMIC DNA]</scope>
    <source>
        <strain evidence="5">DX253</strain>
    </source>
</reference>
<evidence type="ECO:0000313" key="2">
    <source>
        <dbReference type="EMBL" id="EFW94108.1"/>
    </source>
</evidence>
<evidence type="ECO:0000259" key="1">
    <source>
        <dbReference type="Pfam" id="PF13354"/>
    </source>
</evidence>
<dbReference type="InterPro" id="IPR000871">
    <property type="entry name" value="Beta-lactam_class-A"/>
</dbReference>
<dbReference type="GO" id="GO:0046677">
    <property type="term" value="P:response to antibiotic"/>
    <property type="evidence" value="ECO:0007669"/>
    <property type="project" value="InterPro"/>
</dbReference>
<evidence type="ECO:0000313" key="3">
    <source>
        <dbReference type="EMBL" id="SHK61529.1"/>
    </source>
</evidence>
<dbReference type="InterPro" id="IPR045155">
    <property type="entry name" value="Beta-lactam_cat"/>
</dbReference>
<dbReference type="Proteomes" id="UP000003751">
    <property type="component" value="Unassembled WGS sequence"/>
</dbReference>
<feature type="domain" description="Beta-lactamase class A catalytic" evidence="1">
    <location>
        <begin position="47"/>
        <end position="259"/>
    </location>
</feature>
<name>E7QPE7_HALPU</name>
<dbReference type="PANTHER" id="PTHR35333">
    <property type="entry name" value="BETA-LACTAMASE"/>
    <property type="match status" value="1"/>
</dbReference>
<dbReference type="PATRIC" id="fig|797209.4.peg.616"/>
<dbReference type="STRING" id="797209.GCA_000376445_01589"/>
<dbReference type="GO" id="GO:0008800">
    <property type="term" value="F:beta-lactamase activity"/>
    <property type="evidence" value="ECO:0007669"/>
    <property type="project" value="InterPro"/>
</dbReference>
<dbReference type="PANTHER" id="PTHR35333:SF3">
    <property type="entry name" value="BETA-LACTAMASE-TYPE TRANSPEPTIDASE FOLD CONTAINING PROTEIN"/>
    <property type="match status" value="1"/>
</dbReference>
<evidence type="ECO:0000313" key="5">
    <source>
        <dbReference type="Proteomes" id="UP000184203"/>
    </source>
</evidence>
<organism evidence="2 4">
    <name type="scientific">Haladaptatus paucihalophilus DX253</name>
    <dbReference type="NCBI Taxonomy" id="797209"/>
    <lineage>
        <taxon>Archaea</taxon>
        <taxon>Methanobacteriati</taxon>
        <taxon>Methanobacteriota</taxon>
        <taxon>Stenosarchaea group</taxon>
        <taxon>Halobacteria</taxon>
        <taxon>Halobacteriales</taxon>
        <taxon>Haladaptataceae</taxon>
        <taxon>Haladaptatus</taxon>
    </lineage>
</organism>
<dbReference type="eggNOG" id="ENOG502N5TT">
    <property type="taxonomic scope" value="Archaea"/>
</dbReference>
<reference evidence="3" key="3">
    <citation type="submission" date="2016-11" db="EMBL/GenBank/DDBJ databases">
        <authorList>
            <person name="Jaros S."/>
            <person name="Januszkiewicz K."/>
            <person name="Wedrychowicz H."/>
        </authorList>
    </citation>
    <scope>NUCLEOTIDE SEQUENCE [LARGE SCALE GENOMIC DNA]</scope>
    <source>
        <strain evidence="3">DX253</strain>
    </source>
</reference>